<name>A0ABN9UB27_9DINO</name>
<dbReference type="Gene3D" id="1.10.287.70">
    <property type="match status" value="1"/>
</dbReference>
<dbReference type="Pfam" id="PF00520">
    <property type="entry name" value="Ion_trans"/>
    <property type="match status" value="1"/>
</dbReference>
<dbReference type="InterPro" id="IPR005821">
    <property type="entry name" value="Ion_trans_dom"/>
</dbReference>
<dbReference type="InterPro" id="IPR051413">
    <property type="entry name" value="K/Na_HCN_channel"/>
</dbReference>
<evidence type="ECO:0000259" key="7">
    <source>
        <dbReference type="Pfam" id="PF00520"/>
    </source>
</evidence>
<accession>A0ABN9UB27</accession>
<evidence type="ECO:0000313" key="9">
    <source>
        <dbReference type="Proteomes" id="UP001189429"/>
    </source>
</evidence>
<evidence type="ECO:0000256" key="2">
    <source>
        <dbReference type="ARBA" id="ARBA00022692"/>
    </source>
</evidence>
<sequence>MARAMPPSPSAQPPTLQAALAVGGGRNAWGAPDEEPGRSAEPQDPEAQHGAEARPSAQPRSSAVQGAGASRQRVMAQIRGARMIRKFKDFLKEPEADAEDELLDGFRPPWQAPRPQEAGLRQVAWQEPAGPQDGAPLAGGPGSQGFHELLQRLAAVHDSEVEERRARCAWTAPPRGRSSGRGAGPWPRRARRSPAGAAALRAAPPVFVLMPCSASLQEGLGPTAAAARAEPHAGPGAGTPVLAMVAEDLDGDDPRCSSGERHDEGGRASELVGGREHHATSGQEFTLQAHWLKPAHSKDCSTRSVANEASYMGMNSIWGGVTVEPDSEDMESQKGSKRWFPQYPNSQSRILWDCVAAILVIYDVVMLPLAVFKFQKNDFVISMDWITLIFWTINMPASLCVGYVAHGHMVMDMRRILLHYLKTWFILDVLILVPDWTFIIINEGGEDVNSVGQSHTGVVRILRLSRMARLVRLMKLRRFLQSVYYAIESEYVSILIHIVQMIALVLAFCHMIGCMWFLVSDTQDGKPTWVNVHGYDEEDWPYQYALAFHWSITQFTPSTNDIAPKNMAERVTAICVVVFALVGFAYIVGSITGSLTQLRSLSEGSAKMFWDLRRYLTHFRVQPTLALRIEKYLEHAWARQQKGIHSNRVRLLAMLSEPLSRELDLEIYMPSLKVHPLLLNLSEASPLTMQRVAHSAIRENKAARHDLLFVPSEPAVNMFFRVSGKLWYQPNGDQVGTMVSQADEGWVAEPVLWVHAWEHKGALTAATDADLLLVDPVQFSLVVTRSPRSYEMGVQYARALVQWLRLHAQGEASTSTGEVLRRADLASNGFEQIWMQAAKVNWSNNLHLGRTKSRLGLRGF</sequence>
<feature type="transmembrane region" description="Helical" evidence="6">
    <location>
        <begin position="571"/>
        <end position="589"/>
    </location>
</feature>
<organism evidence="8 9">
    <name type="scientific">Prorocentrum cordatum</name>
    <dbReference type="NCBI Taxonomy" id="2364126"/>
    <lineage>
        <taxon>Eukaryota</taxon>
        <taxon>Sar</taxon>
        <taxon>Alveolata</taxon>
        <taxon>Dinophyceae</taxon>
        <taxon>Prorocentrales</taxon>
        <taxon>Prorocentraceae</taxon>
        <taxon>Prorocentrum</taxon>
    </lineage>
</organism>
<feature type="compositionally biased region" description="Basic and acidic residues" evidence="5">
    <location>
        <begin position="252"/>
        <end position="279"/>
    </location>
</feature>
<evidence type="ECO:0000256" key="6">
    <source>
        <dbReference type="SAM" id="Phobius"/>
    </source>
</evidence>
<reference evidence="8" key="1">
    <citation type="submission" date="2023-10" db="EMBL/GenBank/DDBJ databases">
        <authorList>
            <person name="Chen Y."/>
            <person name="Shah S."/>
            <person name="Dougan E. K."/>
            <person name="Thang M."/>
            <person name="Chan C."/>
        </authorList>
    </citation>
    <scope>NUCLEOTIDE SEQUENCE [LARGE SCALE GENOMIC DNA]</scope>
</reference>
<feature type="transmembrane region" description="Helical" evidence="6">
    <location>
        <begin position="494"/>
        <end position="519"/>
    </location>
</feature>
<keyword evidence="4 6" id="KW-0472">Membrane</keyword>
<dbReference type="PANTHER" id="PTHR45689:SF5">
    <property type="entry name" value="I[[H]] CHANNEL, ISOFORM E"/>
    <property type="match status" value="1"/>
</dbReference>
<feature type="domain" description="Ion transport" evidence="7">
    <location>
        <begin position="351"/>
        <end position="600"/>
    </location>
</feature>
<keyword evidence="9" id="KW-1185">Reference proteome</keyword>
<feature type="region of interest" description="Disordered" evidence="5">
    <location>
        <begin position="1"/>
        <end position="74"/>
    </location>
</feature>
<keyword evidence="3 6" id="KW-1133">Transmembrane helix</keyword>
<feature type="region of interest" description="Disordered" evidence="5">
    <location>
        <begin position="171"/>
        <end position="196"/>
    </location>
</feature>
<evidence type="ECO:0000256" key="5">
    <source>
        <dbReference type="SAM" id="MobiDB-lite"/>
    </source>
</evidence>
<feature type="transmembrane region" description="Helical" evidence="6">
    <location>
        <begin position="350"/>
        <end position="373"/>
    </location>
</feature>
<protein>
    <recommendedName>
        <fullName evidence="7">Ion transport domain-containing protein</fullName>
    </recommendedName>
</protein>
<proteinExistence type="predicted"/>
<dbReference type="Proteomes" id="UP001189429">
    <property type="component" value="Unassembled WGS sequence"/>
</dbReference>
<gene>
    <name evidence="8" type="ORF">PCOR1329_LOCUS46347</name>
</gene>
<dbReference type="EMBL" id="CAUYUJ010015575">
    <property type="protein sequence ID" value="CAK0855815.1"/>
    <property type="molecule type" value="Genomic_DNA"/>
</dbReference>
<keyword evidence="2 6" id="KW-0812">Transmembrane</keyword>
<evidence type="ECO:0000256" key="3">
    <source>
        <dbReference type="ARBA" id="ARBA00022989"/>
    </source>
</evidence>
<comment type="caution">
    <text evidence="8">The sequence shown here is derived from an EMBL/GenBank/DDBJ whole genome shotgun (WGS) entry which is preliminary data.</text>
</comment>
<dbReference type="InterPro" id="IPR018490">
    <property type="entry name" value="cNMP-bd_dom_sf"/>
</dbReference>
<evidence type="ECO:0000256" key="4">
    <source>
        <dbReference type="ARBA" id="ARBA00023136"/>
    </source>
</evidence>
<evidence type="ECO:0000313" key="8">
    <source>
        <dbReference type="EMBL" id="CAK0855815.1"/>
    </source>
</evidence>
<dbReference type="SUPFAM" id="SSF51206">
    <property type="entry name" value="cAMP-binding domain-like"/>
    <property type="match status" value="1"/>
</dbReference>
<evidence type="ECO:0000256" key="1">
    <source>
        <dbReference type="ARBA" id="ARBA00004141"/>
    </source>
</evidence>
<comment type="subcellular location">
    <subcellularLocation>
        <location evidence="1">Membrane</location>
        <topology evidence="1">Multi-pass membrane protein</topology>
    </subcellularLocation>
</comment>
<feature type="transmembrane region" description="Helical" evidence="6">
    <location>
        <begin position="385"/>
        <end position="405"/>
    </location>
</feature>
<feature type="region of interest" description="Disordered" evidence="5">
    <location>
        <begin position="249"/>
        <end position="279"/>
    </location>
</feature>
<dbReference type="SUPFAM" id="SSF81324">
    <property type="entry name" value="Voltage-gated potassium channels"/>
    <property type="match status" value="1"/>
</dbReference>
<feature type="compositionally biased region" description="Pro residues" evidence="5">
    <location>
        <begin position="1"/>
        <end position="12"/>
    </location>
</feature>
<dbReference type="PANTHER" id="PTHR45689">
    <property type="entry name" value="I[[H]] CHANNEL, ISOFORM E"/>
    <property type="match status" value="1"/>
</dbReference>